<proteinExistence type="predicted"/>
<gene>
    <name evidence="3" type="ORF">GCM10010515_68040</name>
</gene>
<dbReference type="PROSITE" id="PS51257">
    <property type="entry name" value="PROKAR_LIPOPROTEIN"/>
    <property type="match status" value="1"/>
</dbReference>
<accession>A0A918NSI2</accession>
<dbReference type="EMBL" id="BMWD01000034">
    <property type="protein sequence ID" value="GGX91358.1"/>
    <property type="molecule type" value="Genomic_DNA"/>
</dbReference>
<dbReference type="Gene3D" id="2.40.128.270">
    <property type="match status" value="2"/>
</dbReference>
<dbReference type="InterPro" id="IPR005184">
    <property type="entry name" value="DUF306_Meta_HslJ"/>
</dbReference>
<feature type="domain" description="DUF306" evidence="2">
    <location>
        <begin position="165"/>
        <end position="273"/>
    </location>
</feature>
<reference evidence="3" key="1">
    <citation type="journal article" date="2014" name="Int. J. Syst. Evol. Microbiol.">
        <title>Complete genome sequence of Corynebacterium casei LMG S-19264T (=DSM 44701T), isolated from a smear-ripened cheese.</title>
        <authorList>
            <consortium name="US DOE Joint Genome Institute (JGI-PGF)"/>
            <person name="Walter F."/>
            <person name="Albersmeier A."/>
            <person name="Kalinowski J."/>
            <person name="Ruckert C."/>
        </authorList>
    </citation>
    <scope>NUCLEOTIDE SEQUENCE</scope>
    <source>
        <strain evidence="3">JCM 4956</strain>
    </source>
</reference>
<keyword evidence="1" id="KW-0732">Signal</keyword>
<sequence length="280" mass="29265">MHTQRRTLSVRSSLGVLAVTGLLATAACGTQSGDDRSSPGSDSVGTRKAAPITGKYWSVRSVTVDGKEHDAPAGAYIRFAEDGTVGGNYGCNHFGADVRIKGDTIRIGDAFKTEMACTDAAAMAFENRLGSAVSGSTLKAEADGDGLTLTAPDGSTVNLEEEKPAELVGTRWNVTSRVKSGSAVPLTEEAKDDVELTFGKDGTVRGRLGCNRVTAEATVGDDSIALGRAATTRKMCSPSLMETERALLKLFDGTVKYQVKHRTLTLTSENGTGLEAAAAR</sequence>
<name>A0A918NSI2_9ACTN</name>
<comment type="caution">
    <text evidence="3">The sequence shown here is derived from an EMBL/GenBank/DDBJ whole genome shotgun (WGS) entry which is preliminary data.</text>
</comment>
<feature type="chain" id="PRO_5037356454" evidence="1">
    <location>
        <begin position="27"/>
        <end position="280"/>
    </location>
</feature>
<dbReference type="RefSeq" id="WP_190039482.1">
    <property type="nucleotide sequence ID" value="NZ_BMWD01000034.1"/>
</dbReference>
<dbReference type="InterPro" id="IPR053147">
    <property type="entry name" value="Hsp_HslJ-like"/>
</dbReference>
<evidence type="ECO:0000313" key="4">
    <source>
        <dbReference type="Proteomes" id="UP000645555"/>
    </source>
</evidence>
<dbReference type="AlphaFoldDB" id="A0A918NSI2"/>
<keyword evidence="4" id="KW-1185">Reference proteome</keyword>
<evidence type="ECO:0000256" key="1">
    <source>
        <dbReference type="SAM" id="SignalP"/>
    </source>
</evidence>
<evidence type="ECO:0000313" key="3">
    <source>
        <dbReference type="EMBL" id="GGX91358.1"/>
    </source>
</evidence>
<dbReference type="PANTHER" id="PTHR35535">
    <property type="entry name" value="HEAT SHOCK PROTEIN HSLJ"/>
    <property type="match status" value="1"/>
</dbReference>
<dbReference type="Pfam" id="PF03724">
    <property type="entry name" value="META"/>
    <property type="match status" value="2"/>
</dbReference>
<feature type="signal peptide" evidence="1">
    <location>
        <begin position="1"/>
        <end position="26"/>
    </location>
</feature>
<protein>
    <submittedName>
        <fullName evidence="3">Lipoprotein</fullName>
    </submittedName>
</protein>
<dbReference type="PANTHER" id="PTHR35535:SF2">
    <property type="entry name" value="DUF306 DOMAIN-CONTAINING PROTEIN"/>
    <property type="match status" value="1"/>
</dbReference>
<feature type="domain" description="DUF306" evidence="2">
    <location>
        <begin position="50"/>
        <end position="156"/>
    </location>
</feature>
<organism evidence="3 4">
    <name type="scientific">Streptomyces fructofermentans</name>
    <dbReference type="NCBI Taxonomy" id="152141"/>
    <lineage>
        <taxon>Bacteria</taxon>
        <taxon>Bacillati</taxon>
        <taxon>Actinomycetota</taxon>
        <taxon>Actinomycetes</taxon>
        <taxon>Kitasatosporales</taxon>
        <taxon>Streptomycetaceae</taxon>
        <taxon>Streptomyces</taxon>
    </lineage>
</organism>
<dbReference type="InterPro" id="IPR038670">
    <property type="entry name" value="HslJ-like_sf"/>
</dbReference>
<reference evidence="3" key="2">
    <citation type="submission" date="2020-09" db="EMBL/GenBank/DDBJ databases">
        <authorList>
            <person name="Sun Q."/>
            <person name="Ohkuma M."/>
        </authorList>
    </citation>
    <scope>NUCLEOTIDE SEQUENCE</scope>
    <source>
        <strain evidence="3">JCM 4956</strain>
    </source>
</reference>
<keyword evidence="3" id="KW-0449">Lipoprotein</keyword>
<evidence type="ECO:0000259" key="2">
    <source>
        <dbReference type="Pfam" id="PF03724"/>
    </source>
</evidence>
<dbReference type="Proteomes" id="UP000645555">
    <property type="component" value="Unassembled WGS sequence"/>
</dbReference>